<dbReference type="KEGG" id="tgb:HG536_0E00810"/>
<dbReference type="AlphaFoldDB" id="A0A7G3ZI34"/>
<evidence type="ECO:0000313" key="8">
    <source>
        <dbReference type="EMBL" id="QLL33170.1"/>
    </source>
</evidence>
<dbReference type="OrthoDB" id="5424991at2759"/>
<comment type="function">
    <text evidence="1">Component of the biogenesis of lysosome-related organelles complex-1 (BLOC-1), a complex that is involved in endosomal cargo sorting.</text>
</comment>
<dbReference type="PANTHER" id="PTHR39145:SF1">
    <property type="entry name" value="BIOGENESIS OF LYSOSOME-RELATED ORGANELLES COMPLEX 1 SUBUNIT CNL1"/>
    <property type="match status" value="1"/>
</dbReference>
<reference evidence="8 9" key="1">
    <citation type="submission" date="2020-06" db="EMBL/GenBank/DDBJ databases">
        <title>The yeast mating-type switching endonuclease HO is a domesticated member of an unorthodox homing genetic element family.</title>
        <authorList>
            <person name="Coughlan A.Y."/>
            <person name="Lombardi L."/>
            <person name="Braun-Galleani S."/>
            <person name="Martos A.R."/>
            <person name="Galeote V."/>
            <person name="Bigey F."/>
            <person name="Dequin S."/>
            <person name="Byrne K.P."/>
            <person name="Wolfe K.H."/>
        </authorList>
    </citation>
    <scope>NUCLEOTIDE SEQUENCE [LARGE SCALE GENOMIC DNA]</scope>
    <source>
        <strain evidence="8 9">CBS764</strain>
    </source>
</reference>
<evidence type="ECO:0000256" key="7">
    <source>
        <dbReference type="ARBA" id="ARBA00029995"/>
    </source>
</evidence>
<sequence length="112" mass="13052">MSTSGNTSVPNEDPLGIDRLTIDYDYLLYKINDYVASIQLETTAICRRQNELIREQIIDQVMEKNIEGLNNILKKCEELENHFDMLDQIAVISENFKVRLARVLKDYKQLKS</sequence>
<dbReference type="InterPro" id="IPR034455">
    <property type="entry name" value="CNL1"/>
</dbReference>
<dbReference type="CDD" id="cd24144">
    <property type="entry name" value="BLOC1_CNL1"/>
    <property type="match status" value="1"/>
</dbReference>
<dbReference type="PANTHER" id="PTHR39145">
    <property type="entry name" value="BIOGENESIS OF LYSOSOME-RELATED ORGANELLES COMPLEX 1 SUBUNIT CNL1"/>
    <property type="match status" value="1"/>
</dbReference>
<protein>
    <recommendedName>
        <fullName evidence="4">Biogenesis of lysosome-related organelles complex 1 subunit CNL1</fullName>
    </recommendedName>
    <alternativeName>
        <fullName evidence="7">CNO-like protein 1</fullName>
    </alternativeName>
</protein>
<comment type="similarity">
    <text evidence="3">Belongs to the BLOC1S4 family.</text>
</comment>
<name>A0A7G3ZI34_9SACH</name>
<dbReference type="GO" id="GO:0005737">
    <property type="term" value="C:cytoplasm"/>
    <property type="evidence" value="ECO:0007669"/>
    <property type="project" value="UniProtKB-SubCell"/>
</dbReference>
<organism evidence="8 9">
    <name type="scientific">Torulaspora globosa</name>
    <dbReference type="NCBI Taxonomy" id="48254"/>
    <lineage>
        <taxon>Eukaryota</taxon>
        <taxon>Fungi</taxon>
        <taxon>Dikarya</taxon>
        <taxon>Ascomycota</taxon>
        <taxon>Saccharomycotina</taxon>
        <taxon>Saccharomycetes</taxon>
        <taxon>Saccharomycetales</taxon>
        <taxon>Saccharomycetaceae</taxon>
        <taxon>Torulaspora</taxon>
    </lineage>
</organism>
<evidence type="ECO:0000256" key="1">
    <source>
        <dbReference type="ARBA" id="ARBA00003807"/>
    </source>
</evidence>
<keyword evidence="9" id="KW-1185">Reference proteome</keyword>
<comment type="subcellular location">
    <subcellularLocation>
        <location evidence="2">Cytoplasm</location>
    </subcellularLocation>
</comment>
<evidence type="ECO:0000256" key="2">
    <source>
        <dbReference type="ARBA" id="ARBA00004496"/>
    </source>
</evidence>
<dbReference type="GeneID" id="59326366"/>
<keyword evidence="5" id="KW-0813">Transport</keyword>
<dbReference type="GO" id="GO:0031083">
    <property type="term" value="C:BLOC-1 complex"/>
    <property type="evidence" value="ECO:0007669"/>
    <property type="project" value="InterPro"/>
</dbReference>
<gene>
    <name evidence="8" type="ORF">HG536_0E00810</name>
</gene>
<keyword evidence="6" id="KW-0963">Cytoplasm</keyword>
<dbReference type="GO" id="GO:0007032">
    <property type="term" value="P:endosome organization"/>
    <property type="evidence" value="ECO:0007669"/>
    <property type="project" value="TreeGrafter"/>
</dbReference>
<accession>A0A7G3ZI34</accession>
<dbReference type="RefSeq" id="XP_037139844.1">
    <property type="nucleotide sequence ID" value="XM_037283948.1"/>
</dbReference>
<proteinExistence type="inferred from homology"/>
<evidence type="ECO:0000313" key="9">
    <source>
        <dbReference type="Proteomes" id="UP000515788"/>
    </source>
</evidence>
<dbReference type="Proteomes" id="UP000515788">
    <property type="component" value="Chromosome 5"/>
</dbReference>
<evidence type="ECO:0000256" key="6">
    <source>
        <dbReference type="ARBA" id="ARBA00022490"/>
    </source>
</evidence>
<evidence type="ECO:0000256" key="5">
    <source>
        <dbReference type="ARBA" id="ARBA00022448"/>
    </source>
</evidence>
<dbReference type="EMBL" id="CP059250">
    <property type="protein sequence ID" value="QLL33170.1"/>
    <property type="molecule type" value="Genomic_DNA"/>
</dbReference>
<evidence type="ECO:0000256" key="4">
    <source>
        <dbReference type="ARBA" id="ARBA00014971"/>
    </source>
</evidence>
<evidence type="ECO:0000256" key="3">
    <source>
        <dbReference type="ARBA" id="ARBA00007289"/>
    </source>
</evidence>